<evidence type="ECO:0000256" key="1">
    <source>
        <dbReference type="SAM" id="Phobius"/>
    </source>
</evidence>
<dbReference type="Gramene" id="Ma04_t20530.1">
    <property type="protein sequence ID" value="Ma04_p20530.1"/>
    <property type="gene ID" value="Ma04_g20530"/>
</dbReference>
<name>A0A804IRX8_MUSAM</name>
<keyword evidence="1" id="KW-1133">Transmembrane helix</keyword>
<dbReference type="InParanoid" id="A0A804IRX8"/>
<dbReference type="EMBL" id="HG996469">
    <property type="protein sequence ID" value="CAG1842860.1"/>
    <property type="molecule type" value="Genomic_DNA"/>
</dbReference>
<reference evidence="2" key="1">
    <citation type="submission" date="2021-03" db="EMBL/GenBank/DDBJ databases">
        <authorList>
            <consortium name="Genoscope - CEA"/>
            <person name="William W."/>
        </authorList>
    </citation>
    <scope>NUCLEOTIDE SEQUENCE</scope>
    <source>
        <strain evidence="2">Doubled-haploid Pahang</strain>
    </source>
</reference>
<reference evidence="3" key="2">
    <citation type="submission" date="2021-05" db="UniProtKB">
        <authorList>
            <consortium name="EnsemblPlants"/>
        </authorList>
    </citation>
    <scope>IDENTIFICATION</scope>
    <source>
        <strain evidence="3">subsp. malaccensis</strain>
    </source>
</reference>
<evidence type="ECO:0000313" key="4">
    <source>
        <dbReference type="Proteomes" id="UP000012960"/>
    </source>
</evidence>
<accession>A0A804IRX8</accession>
<keyword evidence="1" id="KW-0472">Membrane</keyword>
<evidence type="ECO:0000313" key="2">
    <source>
        <dbReference type="EMBL" id="CAG1842860.1"/>
    </source>
</evidence>
<sequence length="79" mass="9425">MNLMLNEAFFSIQIHLGLYYSLLFFILLTWWYHLLEYCQSGVHVILDLLTLLRIQWLSLKKAILLLHGSFTPNRHLLHS</sequence>
<keyword evidence="1" id="KW-0812">Transmembrane</keyword>
<protein>
    <submittedName>
        <fullName evidence="2">(wild Malaysian banana) hypothetical protein</fullName>
    </submittedName>
</protein>
<dbReference type="Proteomes" id="UP000012960">
    <property type="component" value="Unplaced"/>
</dbReference>
<gene>
    <name evidence="2" type="ORF">GSMUA_126550.1</name>
</gene>
<dbReference type="EnsemblPlants" id="Ma04_t20530.1">
    <property type="protein sequence ID" value="Ma04_p20530.1"/>
    <property type="gene ID" value="Ma04_g20530"/>
</dbReference>
<dbReference type="AlphaFoldDB" id="A0A804IRX8"/>
<feature type="transmembrane region" description="Helical" evidence="1">
    <location>
        <begin position="12"/>
        <end position="34"/>
    </location>
</feature>
<organism evidence="3 4">
    <name type="scientific">Musa acuminata subsp. malaccensis</name>
    <name type="common">Wild banana</name>
    <name type="synonym">Musa malaccensis</name>
    <dbReference type="NCBI Taxonomy" id="214687"/>
    <lineage>
        <taxon>Eukaryota</taxon>
        <taxon>Viridiplantae</taxon>
        <taxon>Streptophyta</taxon>
        <taxon>Embryophyta</taxon>
        <taxon>Tracheophyta</taxon>
        <taxon>Spermatophyta</taxon>
        <taxon>Magnoliopsida</taxon>
        <taxon>Liliopsida</taxon>
        <taxon>Zingiberales</taxon>
        <taxon>Musaceae</taxon>
        <taxon>Musa</taxon>
    </lineage>
</organism>
<proteinExistence type="predicted"/>
<keyword evidence="4" id="KW-1185">Reference proteome</keyword>
<evidence type="ECO:0000313" key="3">
    <source>
        <dbReference type="EnsemblPlants" id="Ma04_p20530.1"/>
    </source>
</evidence>